<dbReference type="GO" id="GO:0050821">
    <property type="term" value="P:protein stabilization"/>
    <property type="evidence" value="ECO:0007669"/>
    <property type="project" value="TreeGrafter"/>
</dbReference>
<feature type="domain" description="Nascent polypeptide-associated complex subunit alpha-like UBA" evidence="2">
    <location>
        <begin position="84"/>
        <end position="124"/>
    </location>
</feature>
<evidence type="ECO:0000259" key="2">
    <source>
        <dbReference type="Pfam" id="PF19026"/>
    </source>
</evidence>
<keyword evidence="4" id="KW-1185">Reference proteome</keyword>
<reference evidence="3 4" key="1">
    <citation type="submission" date="2023-11" db="EMBL/GenBank/DDBJ databases">
        <title>An acidophilic fungus is an integral part of prey digestion in a carnivorous sundew plant.</title>
        <authorList>
            <person name="Tsai I.J."/>
        </authorList>
    </citation>
    <scope>NUCLEOTIDE SEQUENCE [LARGE SCALE GENOMIC DNA]</scope>
    <source>
        <strain evidence="3">169a</strain>
    </source>
</reference>
<dbReference type="EMBL" id="CP138580">
    <property type="protein sequence ID" value="WPG98116.1"/>
    <property type="molecule type" value="Genomic_DNA"/>
</dbReference>
<dbReference type="CDD" id="cd14361">
    <property type="entry name" value="UBA_HYPK"/>
    <property type="match status" value="1"/>
</dbReference>
<dbReference type="InterPro" id="IPR052617">
    <property type="entry name" value="Huntingtin-int_K"/>
</dbReference>
<gene>
    <name evidence="3" type="ORF">R9X50_00090200</name>
</gene>
<dbReference type="InterPro" id="IPR038922">
    <property type="entry name" value="HYPK_UBA"/>
</dbReference>
<feature type="compositionally biased region" description="Basic and acidic residues" evidence="1">
    <location>
        <begin position="64"/>
        <end position="81"/>
    </location>
</feature>
<dbReference type="PANTHER" id="PTHR31184">
    <property type="entry name" value="HUNTINGTIN-INTERACTING PROTEIN K FAMILY MEMBER"/>
    <property type="match status" value="1"/>
</dbReference>
<proteinExistence type="predicted"/>
<feature type="region of interest" description="Disordered" evidence="1">
    <location>
        <begin position="1"/>
        <end position="45"/>
    </location>
</feature>
<protein>
    <recommendedName>
        <fullName evidence="2">Nascent polypeptide-associated complex subunit alpha-like UBA domain-containing protein</fullName>
    </recommendedName>
</protein>
<name>A0AAQ3LZ11_9PEZI</name>
<evidence type="ECO:0000313" key="3">
    <source>
        <dbReference type="EMBL" id="WPG98116.1"/>
    </source>
</evidence>
<organism evidence="3 4">
    <name type="scientific">Acrodontium crateriforme</name>
    <dbReference type="NCBI Taxonomy" id="150365"/>
    <lineage>
        <taxon>Eukaryota</taxon>
        <taxon>Fungi</taxon>
        <taxon>Dikarya</taxon>
        <taxon>Ascomycota</taxon>
        <taxon>Pezizomycotina</taxon>
        <taxon>Dothideomycetes</taxon>
        <taxon>Dothideomycetidae</taxon>
        <taxon>Mycosphaerellales</taxon>
        <taxon>Teratosphaeriaceae</taxon>
        <taxon>Acrodontium</taxon>
    </lineage>
</organism>
<feature type="region of interest" description="Disordered" evidence="1">
    <location>
        <begin position="58"/>
        <end position="82"/>
    </location>
</feature>
<dbReference type="PANTHER" id="PTHR31184:SF2">
    <property type="entry name" value="HUNTINGTIN-INTERACTING PROTEIN K"/>
    <property type="match status" value="1"/>
</dbReference>
<evidence type="ECO:0000313" key="4">
    <source>
        <dbReference type="Proteomes" id="UP001303373"/>
    </source>
</evidence>
<dbReference type="InterPro" id="IPR044034">
    <property type="entry name" value="NAC-like_UBA"/>
</dbReference>
<dbReference type="AlphaFoldDB" id="A0AAQ3LZ11"/>
<sequence length="128" mass="13596">MAEPQPSNVHEGADAPDVIPATAEDRKAAKAMSSLDATDESSASKKEVDLKALNNAMRNLGAGGDDKAKKMASAKKEEAKKPLVKVDPADVTLLAQQLDMNKTKATELLRSHDADVKKAMISWVTSPV</sequence>
<evidence type="ECO:0000256" key="1">
    <source>
        <dbReference type="SAM" id="MobiDB-lite"/>
    </source>
</evidence>
<accession>A0AAQ3LZ11</accession>
<dbReference type="Pfam" id="PF19026">
    <property type="entry name" value="UBA_HYPK"/>
    <property type="match status" value="1"/>
</dbReference>
<dbReference type="GO" id="GO:0043066">
    <property type="term" value="P:negative regulation of apoptotic process"/>
    <property type="evidence" value="ECO:0007669"/>
    <property type="project" value="TreeGrafter"/>
</dbReference>
<dbReference type="Proteomes" id="UP001303373">
    <property type="component" value="Chromosome 1"/>
</dbReference>